<evidence type="ECO:0000256" key="2">
    <source>
        <dbReference type="ARBA" id="ARBA00022603"/>
    </source>
</evidence>
<feature type="domain" description="Type II methyltransferase M.TaqI-like" evidence="7">
    <location>
        <begin position="270"/>
        <end position="450"/>
    </location>
</feature>
<dbReference type="InterPro" id="IPR011639">
    <property type="entry name" value="MethylTrfase_TaqI-like_dom"/>
</dbReference>
<evidence type="ECO:0000256" key="3">
    <source>
        <dbReference type="ARBA" id="ARBA00022679"/>
    </source>
</evidence>
<feature type="domain" description="DUF7008" evidence="8">
    <location>
        <begin position="805"/>
        <end position="1170"/>
    </location>
</feature>
<dbReference type="Gene3D" id="3.40.50.150">
    <property type="entry name" value="Vaccinia Virus protein VP39"/>
    <property type="match status" value="1"/>
</dbReference>
<dbReference type="AlphaFoldDB" id="F5XJH6"/>
<evidence type="ECO:0000256" key="6">
    <source>
        <dbReference type="SAM" id="MobiDB-lite"/>
    </source>
</evidence>
<dbReference type="SUPFAM" id="SSF53335">
    <property type="entry name" value="S-adenosyl-L-methionine-dependent methyltransferases"/>
    <property type="match status" value="1"/>
</dbReference>
<dbReference type="REBASE" id="36480">
    <property type="entry name" value="MphNM1ORF28620P"/>
</dbReference>
<evidence type="ECO:0000256" key="5">
    <source>
        <dbReference type="ARBA" id="ARBA00047942"/>
    </source>
</evidence>
<dbReference type="Pfam" id="PF22654">
    <property type="entry name" value="DUF7008"/>
    <property type="match status" value="1"/>
</dbReference>
<feature type="region of interest" description="Disordered" evidence="6">
    <location>
        <begin position="1146"/>
        <end position="1173"/>
    </location>
</feature>
<name>F5XJH6_MICPN</name>
<organism evidence="9 10">
    <name type="scientific">Microlunatus phosphovorus (strain ATCC 700054 / DSM 10555 / JCM 9379 / NBRC 101784 / NCIMB 13414 / VKM Ac-1990 / NM-1)</name>
    <dbReference type="NCBI Taxonomy" id="1032480"/>
    <lineage>
        <taxon>Bacteria</taxon>
        <taxon>Bacillati</taxon>
        <taxon>Actinomycetota</taxon>
        <taxon>Actinomycetes</taxon>
        <taxon>Propionibacteriales</taxon>
        <taxon>Propionibacteriaceae</taxon>
        <taxon>Microlunatus</taxon>
    </lineage>
</organism>
<evidence type="ECO:0000313" key="9">
    <source>
        <dbReference type="EMBL" id="BAK35876.1"/>
    </source>
</evidence>
<comment type="catalytic activity">
    <reaction evidence="5">
        <text>a 2'-deoxyadenosine in DNA + S-adenosyl-L-methionine = an N(6)-methyl-2'-deoxyadenosine in DNA + S-adenosyl-L-homocysteine + H(+)</text>
        <dbReference type="Rhea" id="RHEA:15197"/>
        <dbReference type="Rhea" id="RHEA-COMP:12418"/>
        <dbReference type="Rhea" id="RHEA-COMP:12419"/>
        <dbReference type="ChEBI" id="CHEBI:15378"/>
        <dbReference type="ChEBI" id="CHEBI:57856"/>
        <dbReference type="ChEBI" id="CHEBI:59789"/>
        <dbReference type="ChEBI" id="CHEBI:90615"/>
        <dbReference type="ChEBI" id="CHEBI:90616"/>
        <dbReference type="EC" id="2.1.1.72"/>
    </reaction>
</comment>
<dbReference type="PROSITE" id="PS00092">
    <property type="entry name" value="N6_MTASE"/>
    <property type="match status" value="1"/>
</dbReference>
<evidence type="ECO:0000256" key="4">
    <source>
        <dbReference type="ARBA" id="ARBA00022691"/>
    </source>
</evidence>
<evidence type="ECO:0000259" key="8">
    <source>
        <dbReference type="Pfam" id="PF22654"/>
    </source>
</evidence>
<reference evidence="9 10" key="1">
    <citation type="submission" date="2011-05" db="EMBL/GenBank/DDBJ databases">
        <title>Whole genome sequence of Microlunatus phosphovorus NM-1.</title>
        <authorList>
            <person name="Hosoyama A."/>
            <person name="Sasaki K."/>
            <person name="Harada T."/>
            <person name="Igarashi R."/>
            <person name="Kawakoshi A."/>
            <person name="Sasagawa M."/>
            <person name="Fukada J."/>
            <person name="Nakamura S."/>
            <person name="Katano Y."/>
            <person name="Hanada S."/>
            <person name="Kamagata Y."/>
            <person name="Nakamura N."/>
            <person name="Yamazaki S."/>
            <person name="Fujita N."/>
        </authorList>
    </citation>
    <scope>NUCLEOTIDE SEQUENCE [LARGE SCALE GENOMIC DNA]</scope>
    <source>
        <strain evidence="10">ATCC 700054 / DSM 10555 / JCM 9379 / NBRC 101784 / NCIMB 13414 / VKM Ac-1990 / NM-1</strain>
    </source>
</reference>
<dbReference type="EC" id="2.1.1.72" evidence="1"/>
<dbReference type="eggNOG" id="COG1002">
    <property type="taxonomic scope" value="Bacteria"/>
</dbReference>
<dbReference type="InterPro" id="IPR002052">
    <property type="entry name" value="DNA_methylase_N6_adenine_CS"/>
</dbReference>
<dbReference type="InterPro" id="IPR029063">
    <property type="entry name" value="SAM-dependent_MTases_sf"/>
</dbReference>
<keyword evidence="2" id="KW-0489">Methyltransferase</keyword>
<dbReference type="NCBIfam" id="NF033451">
    <property type="entry name" value="BREX_2_MTaseX"/>
    <property type="match status" value="1"/>
</dbReference>
<dbReference type="RefSeq" id="WP_013863745.1">
    <property type="nucleotide sequence ID" value="NC_015635.1"/>
</dbReference>
<dbReference type="GO" id="GO:0032259">
    <property type="term" value="P:methylation"/>
    <property type="evidence" value="ECO:0007669"/>
    <property type="project" value="UniProtKB-KW"/>
</dbReference>
<dbReference type="GO" id="GO:0009007">
    <property type="term" value="F:site-specific DNA-methyltransferase (adenine-specific) activity"/>
    <property type="evidence" value="ECO:0007669"/>
    <property type="project" value="UniProtKB-EC"/>
</dbReference>
<dbReference type="InterPro" id="IPR054277">
    <property type="entry name" value="DUF7008"/>
</dbReference>
<gene>
    <name evidence="9" type="ordered locus">MLP_28620</name>
</gene>
<dbReference type="GO" id="GO:0003676">
    <property type="term" value="F:nucleic acid binding"/>
    <property type="evidence" value="ECO:0007669"/>
    <property type="project" value="InterPro"/>
</dbReference>
<dbReference type="Pfam" id="PF07669">
    <property type="entry name" value="Eco57I"/>
    <property type="match status" value="1"/>
</dbReference>
<dbReference type="STRING" id="1032480.MLP_28620"/>
<protein>
    <recommendedName>
        <fullName evidence="1">site-specific DNA-methyltransferase (adenine-specific)</fullName>
        <ecNumber evidence="1">2.1.1.72</ecNumber>
    </recommendedName>
</protein>
<dbReference type="GO" id="GO:0006304">
    <property type="term" value="P:DNA modification"/>
    <property type="evidence" value="ECO:0007669"/>
    <property type="project" value="InterPro"/>
</dbReference>
<keyword evidence="4" id="KW-0949">S-adenosyl-L-methionine</keyword>
<dbReference type="Proteomes" id="UP000007947">
    <property type="component" value="Chromosome"/>
</dbReference>
<dbReference type="eggNOG" id="COG0827">
    <property type="taxonomic scope" value="Bacteria"/>
</dbReference>
<dbReference type="PANTHER" id="PTHR33841">
    <property type="entry name" value="DNA METHYLTRANSFERASE YEEA-RELATED"/>
    <property type="match status" value="1"/>
</dbReference>
<proteinExistence type="predicted"/>
<dbReference type="KEGG" id="mph:MLP_28620"/>
<keyword evidence="3" id="KW-0808">Transferase</keyword>
<feature type="compositionally biased region" description="Basic residues" evidence="6">
    <location>
        <begin position="1164"/>
        <end position="1173"/>
    </location>
</feature>
<dbReference type="PANTHER" id="PTHR33841:SF1">
    <property type="entry name" value="DNA METHYLTRANSFERASE A"/>
    <property type="match status" value="1"/>
</dbReference>
<evidence type="ECO:0000256" key="1">
    <source>
        <dbReference type="ARBA" id="ARBA00011900"/>
    </source>
</evidence>
<dbReference type="HOGENOM" id="CLU_269467_0_0_11"/>
<dbReference type="InterPro" id="IPR050953">
    <property type="entry name" value="N4_N6_ade-DNA_methylase"/>
</dbReference>
<dbReference type="EMBL" id="AP012204">
    <property type="protein sequence ID" value="BAK35876.1"/>
    <property type="molecule type" value="Genomic_DNA"/>
</dbReference>
<keyword evidence="10" id="KW-1185">Reference proteome</keyword>
<dbReference type="PRINTS" id="PR00507">
    <property type="entry name" value="N12N6MTFRASE"/>
</dbReference>
<sequence>MINAAALVADLKKQVLVLEDDIRGRLEQLPVIKADWQARHRRQVDADRTASAWTSWRDDQITQAAVAWVLTTVFVRFCEDNGLLSPVWIAGPPTRRQEALDAQLAYFREHPDDSDREWLDQATAHLAKRPATAGLVDEHSGLWLVSPSGQACSDLIAFWRQRTEDGALLYDFTDEQLTTRFLGDLYQDLSDHAKKTYALLQTPEFVEEFILDQTMDPALAERPLEGFRLIDPTCGSGHFLLGAFRRLLDRWDKAAPGMELQARVNLALKSVYGVDLNPFAVAIARFRLTVEALRACGLRSLEHAPHFDYHVYTGDSLLFGASDSPLPFDGADPDLLASQVSYSTEDAYELRSVLAPSRYDAVVGNPPYIPVKDPVLKREYKRRYLSCKANYALTVPFVERFFQLAVARTDNRPSGWVGMIASNSFMKREFGDRLVEEYLPRVRLVRVIDTEGAWIPGHNADGTPTVTIVGRNEPQDGRVIRVLTGKGLRETRATARVGGSAHWLRIVERVEEPGYEDDWITVGDRDPSELSRHPWILAGGAVPKLMSKLETGPRRLRDVTRDVGFMAVTREDDAYLRGGHVLQRLGIGEGSRRRFCAGGDLRDWRAIGGMDAICPYGSDGKPAIDDQARKALWPLKASLMNRRAQSGYQVDIGLHWWEYSQMNERRLLSQRVIAYAEVATHNHFVIRSDDSVYGRTAPCIALPDSMTDEEVQGLCGFLNSSLACFWLRQRCKPKGGAAGDVWRRTYQFNVSNVAEIPIPEDLPYSLARRIQELVLETRDLDPLMTSPLKLRSDASNKYSSSLAHMISLQEELDWYVYGVVGVFQSASMQMWCEFPPKILPGQRAFEIALARGVSKAGEIPTWFAEHGIVPHTELPSGWSPSYRALVERRIEMLGSDDLLGLLERPEYKRRWSTWDDWNSRYDQSLRDWILSELESRRFWFSEGSHPRPISIAQLADMVSREELLVRAICMLERRPDVSIVPFLSNLLTGEAVPFLAAYRMTEGGLRKSDSWREIVNSQMEDGDEFPRPAALPRPFEEQDFRSSIWWQARGKLDVPKERFILYPDAGRSTDSTLLLGWAGWDHAEQALALAMIIAEREEEGWTDERLIPLVAGLAELQPWVEQWHAEVDPTYGVSLAAFCREQLAERSRQVGRSPEQLADWRPKPATRGRRART</sequence>
<evidence type="ECO:0000313" key="10">
    <source>
        <dbReference type="Proteomes" id="UP000007947"/>
    </source>
</evidence>
<accession>F5XJH6</accession>
<evidence type="ECO:0000259" key="7">
    <source>
        <dbReference type="Pfam" id="PF07669"/>
    </source>
</evidence>